<proteinExistence type="predicted"/>
<feature type="signal peptide" evidence="1">
    <location>
        <begin position="1"/>
        <end position="18"/>
    </location>
</feature>
<dbReference type="EMBL" id="JACGLS010000003">
    <property type="protein sequence ID" value="MBA6156539.1"/>
    <property type="molecule type" value="Genomic_DNA"/>
</dbReference>
<dbReference type="InterPro" id="IPR046661">
    <property type="entry name" value="DUF6770"/>
</dbReference>
<dbReference type="Proteomes" id="UP000563906">
    <property type="component" value="Unassembled WGS sequence"/>
</dbReference>
<protein>
    <submittedName>
        <fullName evidence="2">Uncharacterized protein</fullName>
    </submittedName>
</protein>
<comment type="caution">
    <text evidence="2">The sequence shown here is derived from an EMBL/GenBank/DDBJ whole genome shotgun (WGS) entry which is preliminary data.</text>
</comment>
<keyword evidence="1" id="KW-0732">Signal</keyword>
<evidence type="ECO:0000313" key="2">
    <source>
        <dbReference type="EMBL" id="MBA6156539.1"/>
    </source>
</evidence>
<organism evidence="2 3">
    <name type="scientific">Tenacibaculum pelagium</name>
    <dbReference type="NCBI Taxonomy" id="2759527"/>
    <lineage>
        <taxon>Bacteria</taxon>
        <taxon>Pseudomonadati</taxon>
        <taxon>Bacteroidota</taxon>
        <taxon>Flavobacteriia</taxon>
        <taxon>Flavobacteriales</taxon>
        <taxon>Flavobacteriaceae</taxon>
        <taxon>Tenacibaculum</taxon>
    </lineage>
</organism>
<sequence>MKNKILLLLLFISVSINAQISSLSNLASGELEMFSAIYELDGSIYGYFTIYKLEEISEKEERYEYVLLDKNLNKAANGEFTDIKYKKFRSKYYYPEKIGDNLIISKMYFLDAGATVFMPSPEEFSFVSHRTLEIKTNKVSTPFYYKNNEIVIGSRAEKKIKKTVKKEKNIDFPLVYNDGFFMFERVKGSSSNLKKMKSLKAFGLDKKLKWEYLYNLNSEKINYNFELLDDQRIIFRTFNKTTKVDKIHSLDAKTGKPIFIYEIENKKSEYSHSYTIESTKDKIYIVGKMSPYKSYAGYDFDNALGFFRIELDNKGNEVSKKYFKWIDAVNHIKIKKNGKLDKGYKLASRQYFVFEDGSMSILAEKVKKIKTKDFVVLNFDKNFKLSTIKTLEKEKDRYSSDYLFSQKIEDGKGVVFYYKYFTNKKAKGKLLLMGIPLSVKMNARDWTLGIVTIINGEMNKEEIPMHSEEHSIIPYVAKEGYILLREYNKDSDYDQIRLEKLNY</sequence>
<accession>A0A839AQM9</accession>
<name>A0A839AQM9_9FLAO</name>
<evidence type="ECO:0000256" key="1">
    <source>
        <dbReference type="SAM" id="SignalP"/>
    </source>
</evidence>
<dbReference type="RefSeq" id="WP_182125041.1">
    <property type="nucleotide sequence ID" value="NZ_JACGLS010000003.1"/>
</dbReference>
<evidence type="ECO:0000313" key="3">
    <source>
        <dbReference type="Proteomes" id="UP000563906"/>
    </source>
</evidence>
<keyword evidence="3" id="KW-1185">Reference proteome</keyword>
<gene>
    <name evidence="2" type="ORF">H3Z83_08445</name>
</gene>
<feature type="chain" id="PRO_5032748526" evidence="1">
    <location>
        <begin position="19"/>
        <end position="503"/>
    </location>
</feature>
<dbReference type="AlphaFoldDB" id="A0A839AQM9"/>
<reference evidence="2 3" key="1">
    <citation type="submission" date="2020-07" db="EMBL/GenBank/DDBJ databases">
        <title>Bacterium isolated from marine sediment.</title>
        <authorList>
            <person name="Shang D."/>
            <person name="Du Z.-J."/>
        </authorList>
    </citation>
    <scope>NUCLEOTIDE SEQUENCE [LARGE SCALE GENOMIC DNA]</scope>
    <source>
        <strain evidence="2 3">S7007</strain>
    </source>
</reference>
<dbReference type="Pfam" id="PF20559">
    <property type="entry name" value="DUF6770"/>
    <property type="match status" value="1"/>
</dbReference>